<evidence type="ECO:0000313" key="1">
    <source>
        <dbReference type="EMBL" id="UCR90946.1"/>
    </source>
</evidence>
<dbReference type="Proteomes" id="UP000827525">
    <property type="component" value="Segment"/>
</dbReference>
<reference evidence="1 2" key="1">
    <citation type="journal article" date="2021" name="Curr. Microbiol.">
        <title>Complete Genome Sequence of a Novel Bacteriophage RpY1 Infecting Ralstonia solanacearum Strains.</title>
        <authorList>
            <person name="Lee S.Y."/>
            <person name="Thapa Magar R."/>
            <person name="Kim H.J."/>
            <person name="Choi K."/>
            <person name="Lee S.W."/>
        </authorList>
    </citation>
    <scope>NUCLEOTIDE SEQUENCE [LARGE SCALE GENOMIC DNA]</scope>
</reference>
<proteinExistence type="predicted"/>
<sequence length="70" mass="7725">MVNLDVQNGIVQFAPPAVVAGEVASRVLGLTINEWFYIVAIICMLISTITTSLVAFIKSRKKDDNKKEDE</sequence>
<dbReference type="EMBL" id="OK318991">
    <property type="protein sequence ID" value="UCR90946.1"/>
    <property type="molecule type" value="Genomic_DNA"/>
</dbReference>
<organism evidence="1 2">
    <name type="scientific">Ralstonia phage RpY2</name>
    <dbReference type="NCBI Taxonomy" id="2880950"/>
    <lineage>
        <taxon>Viruses</taxon>
        <taxon>Duplodnaviria</taxon>
        <taxon>Heunggongvirae</taxon>
        <taxon>Uroviricota</taxon>
        <taxon>Caudoviricetes</taxon>
        <taxon>Autographivirales</taxon>
        <taxon>Autotranscriptaviridae</taxon>
        <taxon>Serkorvirus</taxon>
        <taxon>Serkorvirus RpY2</taxon>
    </lineage>
</organism>
<keyword evidence="2" id="KW-1185">Reference proteome</keyword>
<evidence type="ECO:0000313" key="2">
    <source>
        <dbReference type="Proteomes" id="UP000827525"/>
    </source>
</evidence>
<protein>
    <submittedName>
        <fullName evidence="1">Lysis protein</fullName>
    </submittedName>
</protein>
<accession>A0AC61TP12</accession>
<name>A0AC61TP12_9CAUD</name>